<keyword evidence="10" id="KW-1185">Reference proteome</keyword>
<feature type="domain" description="Metallo-beta-lactamase" evidence="8">
    <location>
        <begin position="18"/>
        <end position="172"/>
    </location>
</feature>
<dbReference type="UniPathway" id="UPA00619">
    <property type="reaction ID" value="UER00676"/>
</dbReference>
<feature type="binding site" evidence="7">
    <location>
        <position position="134"/>
    </location>
    <ligand>
        <name>Zn(2+)</name>
        <dbReference type="ChEBI" id="CHEBI:29105"/>
        <label>2</label>
    </ligand>
</feature>
<evidence type="ECO:0000256" key="3">
    <source>
        <dbReference type="ARBA" id="ARBA00006759"/>
    </source>
</evidence>
<dbReference type="InterPro" id="IPR032282">
    <property type="entry name" value="HAGH_C"/>
</dbReference>
<evidence type="ECO:0000256" key="2">
    <source>
        <dbReference type="ARBA" id="ARBA00004963"/>
    </source>
</evidence>
<dbReference type="CDD" id="cd07723">
    <property type="entry name" value="hydroxyacylglutathione_hydrolase_MBL-fold"/>
    <property type="match status" value="1"/>
</dbReference>
<feature type="binding site" evidence="7">
    <location>
        <position position="117"/>
    </location>
    <ligand>
        <name>Zn(2+)</name>
        <dbReference type="ChEBI" id="CHEBI:29105"/>
        <label>1</label>
    </ligand>
</feature>
<keyword evidence="6 7" id="KW-0862">Zinc</keyword>
<dbReference type="InterPro" id="IPR017782">
    <property type="entry name" value="Hydroxyacylglutathione_Hdrlase"/>
</dbReference>
<evidence type="ECO:0000313" key="10">
    <source>
        <dbReference type="Proteomes" id="UP000005726"/>
    </source>
</evidence>
<dbReference type="Pfam" id="PF00753">
    <property type="entry name" value="Lactamase_B"/>
    <property type="match status" value="1"/>
</dbReference>
<comment type="function">
    <text evidence="7">Thiolesterase that catalyzes the hydrolysis of S-D-lactoyl-glutathione to form glutathione and D-lactic acid.</text>
</comment>
<feature type="binding site" evidence="7">
    <location>
        <position position="134"/>
    </location>
    <ligand>
        <name>Zn(2+)</name>
        <dbReference type="ChEBI" id="CHEBI:29105"/>
        <label>1</label>
    </ligand>
</feature>
<dbReference type="NCBIfam" id="TIGR03413">
    <property type="entry name" value="GSH_gloB"/>
    <property type="match status" value="1"/>
</dbReference>
<proteinExistence type="inferred from homology"/>
<dbReference type="InterPro" id="IPR035680">
    <property type="entry name" value="Clx_II_MBL"/>
</dbReference>
<dbReference type="PIRSF" id="PIRSF005457">
    <property type="entry name" value="Glx"/>
    <property type="match status" value="1"/>
</dbReference>
<reference evidence="9" key="1">
    <citation type="journal article" date="2009" name="Environ. Microbiol.">
        <title>Dynamics of genome evolution in facultative symbionts of aphids.</title>
        <authorList>
            <person name="Degnan P.H."/>
            <person name="Leonardo T.E."/>
            <person name="Cass B.N."/>
            <person name="Hurwitz B."/>
            <person name="Stern D."/>
            <person name="Gibbs R.A."/>
            <person name="Richards S."/>
            <person name="Moran N.A."/>
        </authorList>
    </citation>
    <scope>NUCLEOTIDE SEQUENCE [LARGE SCALE GENOMIC DNA]</scope>
    <source>
        <strain evidence="9">LSR1</strain>
    </source>
</reference>
<dbReference type="InterPro" id="IPR036866">
    <property type="entry name" value="RibonucZ/Hydroxyglut_hydro"/>
</dbReference>
<feature type="binding site" evidence="7">
    <location>
        <position position="64"/>
    </location>
    <ligand>
        <name>Zn(2+)</name>
        <dbReference type="ChEBI" id="CHEBI:29105"/>
        <label>2</label>
    </ligand>
</feature>
<dbReference type="InterPro" id="IPR050110">
    <property type="entry name" value="Glyoxalase_II_hydrolase"/>
</dbReference>
<organism evidence="9 10">
    <name type="scientific">Candidatus Regiella insecticola LSR1</name>
    <dbReference type="NCBI Taxonomy" id="663321"/>
    <lineage>
        <taxon>Bacteria</taxon>
        <taxon>Pseudomonadati</taxon>
        <taxon>Pseudomonadota</taxon>
        <taxon>Gammaproteobacteria</taxon>
        <taxon>Enterobacterales</taxon>
        <taxon>Enterobacteriaceae</taxon>
        <taxon>aphid secondary symbionts</taxon>
        <taxon>Candidatus Regiella</taxon>
    </lineage>
</organism>
<dbReference type="eggNOG" id="COG0491">
    <property type="taxonomic scope" value="Bacteria"/>
</dbReference>
<dbReference type="STRING" id="663321.REG_0439"/>
<dbReference type="AlphaFoldDB" id="E0WR65"/>
<evidence type="ECO:0000313" key="9">
    <source>
        <dbReference type="EMBL" id="EFL92625.1"/>
    </source>
</evidence>
<dbReference type="GO" id="GO:0019243">
    <property type="term" value="P:methylglyoxal catabolic process to D-lactate via S-lactoyl-glutathione"/>
    <property type="evidence" value="ECO:0007669"/>
    <property type="project" value="UniProtKB-UniRule"/>
</dbReference>
<feature type="binding site" evidence="7">
    <location>
        <position position="172"/>
    </location>
    <ligand>
        <name>Zn(2+)</name>
        <dbReference type="ChEBI" id="CHEBI:29105"/>
        <label>2</label>
    </ligand>
</feature>
<dbReference type="PANTHER" id="PTHR43705:SF1">
    <property type="entry name" value="HYDROXYACYLGLUTATHIONE HYDROLASE GLOB"/>
    <property type="match status" value="1"/>
</dbReference>
<evidence type="ECO:0000256" key="5">
    <source>
        <dbReference type="ARBA" id="ARBA00022801"/>
    </source>
</evidence>
<evidence type="ECO:0000256" key="1">
    <source>
        <dbReference type="ARBA" id="ARBA00001623"/>
    </source>
</evidence>
<comment type="cofactor">
    <cofactor evidence="7">
        <name>Zn(2+)</name>
        <dbReference type="ChEBI" id="CHEBI:29105"/>
    </cofactor>
    <text evidence="7">Binds 2 Zn(2+) ions per subunit.</text>
</comment>
<dbReference type="HAMAP" id="MF_01374">
    <property type="entry name" value="Glyoxalase_2"/>
    <property type="match status" value="1"/>
</dbReference>
<dbReference type="GO" id="GO:0046872">
    <property type="term" value="F:metal ion binding"/>
    <property type="evidence" value="ECO:0007669"/>
    <property type="project" value="UniProtKB-KW"/>
</dbReference>
<comment type="catalytic activity">
    <reaction evidence="1 7">
        <text>an S-(2-hydroxyacyl)glutathione + H2O = a 2-hydroxy carboxylate + glutathione + H(+)</text>
        <dbReference type="Rhea" id="RHEA:21864"/>
        <dbReference type="ChEBI" id="CHEBI:15377"/>
        <dbReference type="ChEBI" id="CHEBI:15378"/>
        <dbReference type="ChEBI" id="CHEBI:57925"/>
        <dbReference type="ChEBI" id="CHEBI:58896"/>
        <dbReference type="ChEBI" id="CHEBI:71261"/>
        <dbReference type="EC" id="3.1.2.6"/>
    </reaction>
</comment>
<evidence type="ECO:0000256" key="4">
    <source>
        <dbReference type="ARBA" id="ARBA00022723"/>
    </source>
</evidence>
<dbReference type="HOGENOM" id="CLU_030571_4_1_6"/>
<dbReference type="Gene3D" id="3.60.15.10">
    <property type="entry name" value="Ribonuclease Z/Hydroxyacylglutathione hydrolase-like"/>
    <property type="match status" value="1"/>
</dbReference>
<sequence length="258" mass="29394">MVEHRYRMNLISIPALQDNYIWLLIDEQDHCIIVDPGEASPVLAILNKRHLIVDAILLTHHHQDHLDGVPELLKHFPQIPVYGPRETEKKGATKLIEEGDDLIIGRQNFSVIAVPGHTLGHIAYYNAPYLFCGDTLFSAGCGRLFEGTGDQMYRSLQKIMQLPDDTLICGGHEYTLSNLAFARSILAEDKKIEAYQKKVMQLRAEKQPSLPTTLQWEREINIFLRCDEIELQKRVLGGKSLTSLSLVFSALRMMKDRF</sequence>
<accession>E0WR65</accession>
<keyword evidence="4 7" id="KW-0479">Metal-binding</keyword>
<dbReference type="SUPFAM" id="SSF56281">
    <property type="entry name" value="Metallo-hydrolase/oxidoreductase"/>
    <property type="match status" value="1"/>
</dbReference>
<evidence type="ECO:0000259" key="8">
    <source>
        <dbReference type="SMART" id="SM00849"/>
    </source>
</evidence>
<feature type="binding site" evidence="7">
    <location>
        <position position="65"/>
    </location>
    <ligand>
        <name>Zn(2+)</name>
        <dbReference type="ChEBI" id="CHEBI:29105"/>
        <label>2</label>
    </ligand>
</feature>
<protein>
    <recommendedName>
        <fullName evidence="7">Hydroxyacylglutathione hydrolase</fullName>
        <ecNumber evidence="7">3.1.2.6</ecNumber>
    </recommendedName>
    <alternativeName>
        <fullName evidence="7">Glyoxalase II</fullName>
        <shortName evidence="7">Glx II</shortName>
    </alternativeName>
</protein>
<dbReference type="Pfam" id="PF16123">
    <property type="entry name" value="HAGH_C"/>
    <property type="match status" value="1"/>
</dbReference>
<dbReference type="EMBL" id="GL379589">
    <property type="protein sequence ID" value="EFL92625.1"/>
    <property type="molecule type" value="Genomic_DNA"/>
</dbReference>
<comment type="pathway">
    <text evidence="2 7">Secondary metabolite metabolism; methylglyoxal degradation; (R)-lactate from methylglyoxal: step 2/2.</text>
</comment>
<evidence type="ECO:0000256" key="6">
    <source>
        <dbReference type="ARBA" id="ARBA00022833"/>
    </source>
</evidence>
<keyword evidence="5 7" id="KW-0378">Hydrolase</keyword>
<dbReference type="GO" id="GO:0004416">
    <property type="term" value="F:hydroxyacylglutathione hydrolase activity"/>
    <property type="evidence" value="ECO:0007669"/>
    <property type="project" value="UniProtKB-UniRule"/>
</dbReference>
<feature type="binding site" evidence="7">
    <location>
        <position position="60"/>
    </location>
    <ligand>
        <name>Zn(2+)</name>
        <dbReference type="ChEBI" id="CHEBI:29105"/>
        <label>1</label>
    </ligand>
</feature>
<dbReference type="InterPro" id="IPR001279">
    <property type="entry name" value="Metallo-B-lactamas"/>
</dbReference>
<name>E0WR65_9ENTR</name>
<evidence type="ECO:0000256" key="7">
    <source>
        <dbReference type="HAMAP-Rule" id="MF_01374"/>
    </source>
</evidence>
<dbReference type="Proteomes" id="UP000005726">
    <property type="component" value="Unassembled WGS sequence"/>
</dbReference>
<dbReference type="EC" id="3.1.2.6" evidence="7"/>
<gene>
    <name evidence="7 9" type="primary">gloB</name>
    <name evidence="9" type="ORF">REG_0439</name>
</gene>
<dbReference type="PANTHER" id="PTHR43705">
    <property type="entry name" value="HYDROXYACYLGLUTATHIONE HYDROLASE"/>
    <property type="match status" value="1"/>
</dbReference>
<feature type="binding site" evidence="7">
    <location>
        <position position="62"/>
    </location>
    <ligand>
        <name>Zn(2+)</name>
        <dbReference type="ChEBI" id="CHEBI:29105"/>
        <label>1</label>
    </ligand>
</feature>
<comment type="subunit">
    <text evidence="7">Monomer.</text>
</comment>
<dbReference type="SMART" id="SM00849">
    <property type="entry name" value="Lactamase_B"/>
    <property type="match status" value="1"/>
</dbReference>
<comment type="similarity">
    <text evidence="3 7">Belongs to the metallo-beta-lactamase superfamily. Glyoxalase II family.</text>
</comment>